<dbReference type="AlphaFoldDB" id="A0AAW1SYY5"/>
<dbReference type="GO" id="GO:0003824">
    <property type="term" value="F:catalytic activity"/>
    <property type="evidence" value="ECO:0007669"/>
    <property type="project" value="InterPro"/>
</dbReference>
<evidence type="ECO:0000313" key="4">
    <source>
        <dbReference type="Proteomes" id="UP001485043"/>
    </source>
</evidence>
<dbReference type="InterPro" id="IPR036155">
    <property type="entry name" value="Crypto/Photolyase_N_sf"/>
</dbReference>
<feature type="domain" description="Photolyase/cryptochrome alpha/beta" evidence="2">
    <location>
        <begin position="88"/>
        <end position="219"/>
    </location>
</feature>
<dbReference type="InterPro" id="IPR000073">
    <property type="entry name" value="AB_hydrolase_1"/>
</dbReference>
<dbReference type="PRINTS" id="PR00111">
    <property type="entry name" value="ABHYDROLASE"/>
</dbReference>
<dbReference type="Pfam" id="PF00561">
    <property type="entry name" value="Abhydrolase_1"/>
    <property type="match status" value="1"/>
</dbReference>
<dbReference type="SUPFAM" id="SSF52425">
    <property type="entry name" value="Cryptochrome/photolyase, N-terminal domain"/>
    <property type="match status" value="1"/>
</dbReference>
<dbReference type="PROSITE" id="PS51645">
    <property type="entry name" value="PHR_CRY_ALPHA_BETA"/>
    <property type="match status" value="1"/>
</dbReference>
<comment type="caution">
    <text evidence="3">The sequence shown here is derived from an EMBL/GenBank/DDBJ whole genome shotgun (WGS) entry which is preliminary data.</text>
</comment>
<sequence>MAELSSSSCTESLPHLSRHTCLLNPGKHLRALPRRSLDFDKRQKLLKRCRCKRPQSQCAHAVKGPSRGMLGNRPAAKAPQAVGADTSRPHIVWFKHDLRLDDHPGLAAALEAGEPIIPFFCFDPAMYAHLVRLPCGVEGLLGAVQSLREGLRSLGSELIIRGGATHKMVPEFAHQVDARGIIIEDEVEHRWQSVLAAVQPGLSQDCPMTTWHLNIFDTAAYGDSFQTFKRRRGSPLAPLSPPQLLPAVSASLACGDLPTVGSVRAAVAWHEVCVMHSEVAQAAWQSPMLEPWRERVAQRLASGEGATLAAFRAYLNSKASSPAAQADGADFDAFLEAISATDIPATPMGSFPAIFAQPLALGTLSRRRVAHEAQRLLSHVGRPGAGSLRSVARAQSAIWSMQETTIQGPSRQTNASSPEPSAQARQSADVPQIQMSPAEPAQQARIDISNRSAQTERDSQDVAANVLLRRDGKRPAEAALATVESADFHWQLAKTDRQRRTKNDLTARHWRWRGFLTDYCTEEVEDAAASLQKPAVLLVHGFGAFGEQWRGQIKGLSKAGYQVFAPTLPGYGRSEKPALAYSQHLWSSFLREFIVEVVRRPVVIVGNSIGGYISASLAAESPKLVQGLVLVNSAGQIDPTFAAAPAVPAAAAVQPKGPPRFLVEAASRSLYFFLQRTVPRTLTRLYPTAPTNAQGWLADEILRAAADPGALGVFQSVFYLPKPLPLNHLVRDLFQGPAMVLSGAKDPLNDAGARARQLKSCCPDIKVVMVEAGHCPHDECPEVINAELMSFLATIDARPEQEGTRQQDALKAESAIRNAKLQLEPTPV</sequence>
<dbReference type="Proteomes" id="UP001485043">
    <property type="component" value="Unassembled WGS sequence"/>
</dbReference>
<dbReference type="Gene3D" id="3.40.50.1820">
    <property type="entry name" value="alpha/beta hydrolase"/>
    <property type="match status" value="1"/>
</dbReference>
<dbReference type="Pfam" id="PF00875">
    <property type="entry name" value="DNA_photolyase"/>
    <property type="match status" value="1"/>
</dbReference>
<dbReference type="InterPro" id="IPR029058">
    <property type="entry name" value="AB_hydrolase_fold"/>
</dbReference>
<dbReference type="Gene3D" id="3.40.50.620">
    <property type="entry name" value="HUPs"/>
    <property type="match status" value="1"/>
</dbReference>
<dbReference type="InterPro" id="IPR006050">
    <property type="entry name" value="DNA_photolyase_N"/>
</dbReference>
<dbReference type="InterPro" id="IPR000639">
    <property type="entry name" value="Epox_hydrolase-like"/>
</dbReference>
<evidence type="ECO:0000256" key="1">
    <source>
        <dbReference type="SAM" id="MobiDB-lite"/>
    </source>
</evidence>
<feature type="compositionally biased region" description="Polar residues" evidence="1">
    <location>
        <begin position="405"/>
        <end position="426"/>
    </location>
</feature>
<dbReference type="PANTHER" id="PTHR47832">
    <property type="entry name" value="DNA PHOTOLYASE"/>
    <property type="match status" value="1"/>
</dbReference>
<evidence type="ECO:0000259" key="2">
    <source>
        <dbReference type="PROSITE" id="PS51645"/>
    </source>
</evidence>
<dbReference type="SUPFAM" id="SSF53474">
    <property type="entry name" value="alpha/beta-Hydrolases"/>
    <property type="match status" value="1"/>
</dbReference>
<keyword evidence="4" id="KW-1185">Reference proteome</keyword>
<reference evidence="3 4" key="1">
    <citation type="journal article" date="2024" name="Nat. Commun.">
        <title>Phylogenomics reveals the evolutionary origins of lichenization in chlorophyte algae.</title>
        <authorList>
            <person name="Puginier C."/>
            <person name="Libourel C."/>
            <person name="Otte J."/>
            <person name="Skaloud P."/>
            <person name="Haon M."/>
            <person name="Grisel S."/>
            <person name="Petersen M."/>
            <person name="Berrin J.G."/>
            <person name="Delaux P.M."/>
            <person name="Dal Grande F."/>
            <person name="Keller J."/>
        </authorList>
    </citation>
    <scope>NUCLEOTIDE SEQUENCE [LARGE SCALE GENOMIC DNA]</scope>
    <source>
        <strain evidence="3 4">SAG 2523</strain>
    </source>
</reference>
<gene>
    <name evidence="3" type="ORF">WJX84_003565</name>
</gene>
<protein>
    <recommendedName>
        <fullName evidence="2">Photolyase/cryptochrome alpha/beta domain-containing protein</fullName>
    </recommendedName>
</protein>
<dbReference type="InterPro" id="IPR014729">
    <property type="entry name" value="Rossmann-like_a/b/a_fold"/>
</dbReference>
<accession>A0AAW1SYY5</accession>
<feature type="region of interest" description="Disordered" evidence="1">
    <location>
        <begin position="405"/>
        <end position="444"/>
    </location>
</feature>
<feature type="region of interest" description="Disordered" evidence="1">
    <location>
        <begin position="60"/>
        <end position="82"/>
    </location>
</feature>
<dbReference type="EMBL" id="JALJOV010000606">
    <property type="protein sequence ID" value="KAK9862435.1"/>
    <property type="molecule type" value="Genomic_DNA"/>
</dbReference>
<evidence type="ECO:0000313" key="3">
    <source>
        <dbReference type="EMBL" id="KAK9862435.1"/>
    </source>
</evidence>
<organism evidence="3 4">
    <name type="scientific">Apatococcus fuscideae</name>
    <dbReference type="NCBI Taxonomy" id="2026836"/>
    <lineage>
        <taxon>Eukaryota</taxon>
        <taxon>Viridiplantae</taxon>
        <taxon>Chlorophyta</taxon>
        <taxon>core chlorophytes</taxon>
        <taxon>Trebouxiophyceae</taxon>
        <taxon>Chlorellales</taxon>
        <taxon>Chlorellaceae</taxon>
        <taxon>Apatococcus</taxon>
    </lineage>
</organism>
<dbReference type="PANTHER" id="PTHR47832:SF1">
    <property type="entry name" value="DNA PHOTOLYASE"/>
    <property type="match status" value="1"/>
</dbReference>
<name>A0AAW1SYY5_9CHLO</name>
<dbReference type="PRINTS" id="PR00412">
    <property type="entry name" value="EPOXHYDRLASE"/>
</dbReference>
<proteinExistence type="predicted"/>